<comment type="caution">
    <text evidence="4">The sequence shown here is derived from an EMBL/GenBank/DDBJ whole genome shotgun (WGS) entry which is preliminary data.</text>
</comment>
<evidence type="ECO:0000313" key="4">
    <source>
        <dbReference type="EMBL" id="TEW65824.1"/>
    </source>
</evidence>
<dbReference type="GO" id="GO:0006313">
    <property type="term" value="P:DNA transposition"/>
    <property type="evidence" value="ECO:0007669"/>
    <property type="project" value="InterPro"/>
</dbReference>
<reference evidence="3 6" key="3">
    <citation type="submission" date="2020-08" db="EMBL/GenBank/DDBJ databases">
        <title>Genomic Encyclopedia of Type Strains, Phase IV (KMG-IV): sequencing the most valuable type-strain genomes for metagenomic binning, comparative biology and taxonomic classification.</title>
        <authorList>
            <person name="Goeker M."/>
        </authorList>
    </citation>
    <scope>NUCLEOTIDE SEQUENCE [LARGE SCALE GENOMIC DNA]</scope>
    <source>
        <strain evidence="3 6">DSM 100995</strain>
    </source>
</reference>
<reference evidence="4" key="2">
    <citation type="submission" date="2019-03" db="EMBL/GenBank/DDBJ databases">
        <authorList>
            <person name="Yan Y.-Q."/>
            <person name="Du Z.-J."/>
        </authorList>
    </citation>
    <scope>NUCLEOTIDE SEQUENCE</scope>
    <source>
        <strain evidence="4">PP-F2FG21</strain>
    </source>
</reference>
<evidence type="ECO:0000259" key="1">
    <source>
        <dbReference type="Pfam" id="PF01548"/>
    </source>
</evidence>
<proteinExistence type="predicted"/>
<evidence type="ECO:0000313" key="3">
    <source>
        <dbReference type="EMBL" id="MBB3969389.1"/>
    </source>
</evidence>
<feature type="domain" description="Transposase IS116/IS110/IS902 C-terminal" evidence="2">
    <location>
        <begin position="215"/>
        <end position="297"/>
    </location>
</feature>
<dbReference type="OrthoDB" id="964423at2"/>
<dbReference type="EMBL" id="JACIEG010000003">
    <property type="protein sequence ID" value="MBB3969389.1"/>
    <property type="molecule type" value="Genomic_DNA"/>
</dbReference>
<keyword evidence="6" id="KW-1185">Reference proteome</keyword>
<feature type="domain" description="Transposase IS110-like N-terminal" evidence="1">
    <location>
        <begin position="15"/>
        <end position="165"/>
    </location>
</feature>
<evidence type="ECO:0000259" key="2">
    <source>
        <dbReference type="Pfam" id="PF02371"/>
    </source>
</evidence>
<organism evidence="4 5">
    <name type="scientific">Mucilaginibacter phyllosphaerae</name>
    <dbReference type="NCBI Taxonomy" id="1812349"/>
    <lineage>
        <taxon>Bacteria</taxon>
        <taxon>Pseudomonadati</taxon>
        <taxon>Bacteroidota</taxon>
        <taxon>Sphingobacteriia</taxon>
        <taxon>Sphingobacteriales</taxon>
        <taxon>Sphingobacteriaceae</taxon>
        <taxon>Mucilaginibacter</taxon>
    </lineage>
</organism>
<dbReference type="EMBL" id="SNQG01000004">
    <property type="protein sequence ID" value="TEW65824.1"/>
    <property type="molecule type" value="Genomic_DNA"/>
</dbReference>
<dbReference type="InterPro" id="IPR003346">
    <property type="entry name" value="Transposase_20"/>
</dbReference>
<dbReference type="Proteomes" id="UP000297248">
    <property type="component" value="Unassembled WGS sequence"/>
</dbReference>
<dbReference type="InterPro" id="IPR002525">
    <property type="entry name" value="Transp_IS110-like_N"/>
</dbReference>
<dbReference type="PANTHER" id="PTHR33055">
    <property type="entry name" value="TRANSPOSASE FOR INSERTION SEQUENCE ELEMENT IS1111A"/>
    <property type="match status" value="1"/>
</dbReference>
<sequence length="358" mass="40358">MNSEKVKIKKFSYFIGIDVSRNTLDYAVIQDKQLLFHREALNEADNITAFLQELKTLPKFTMSKAVFCMEHTGIYCNHVLNAIKKVKGNVALENALQIRNSLGVIRGKYDKIDAIRIAQYASKNRDDLKLWVPARPALLQLKSLFALRNRLMGTQLALRTPLKEQVTFIKKGLQVQSTKLCKKSIEAIKADLADIEAAIDLNISSDENLKRLISIIVSVPNIGRITAIQIIISTNEFKDINNPKQFACYAGVAPFVKESGLFKGRGKVSPIANKKVKALLHICAMSAIISKGEIKDYFIRKTTIEGKPKMLVLNAIRGKLILRIFSCVNQNRHYQGDYRPVDQHCLPTAQIHEDYCLT</sequence>
<dbReference type="GO" id="GO:0003677">
    <property type="term" value="F:DNA binding"/>
    <property type="evidence" value="ECO:0007669"/>
    <property type="project" value="InterPro"/>
</dbReference>
<name>A0A4Y8AB98_9SPHI</name>
<dbReference type="Pfam" id="PF02371">
    <property type="entry name" value="Transposase_20"/>
    <property type="match status" value="1"/>
</dbReference>
<dbReference type="AlphaFoldDB" id="A0A4Y8AB98"/>
<accession>A0A4Y8AB98</accession>
<dbReference type="GO" id="GO:0004803">
    <property type="term" value="F:transposase activity"/>
    <property type="evidence" value="ECO:0007669"/>
    <property type="project" value="InterPro"/>
</dbReference>
<reference evidence="4 5" key="1">
    <citation type="journal article" date="2016" name="Int. J. Syst. Evol. Microbiol.">
        <title>Proposal of Mucilaginibacter phyllosphaerae sp. nov. isolated from the phyllosphere of Galium album.</title>
        <authorList>
            <person name="Aydogan E.L."/>
            <person name="Busse H.J."/>
            <person name="Moser G."/>
            <person name="Muller C."/>
            <person name="Kampfer P."/>
            <person name="Glaeser S.P."/>
        </authorList>
    </citation>
    <scope>NUCLEOTIDE SEQUENCE [LARGE SCALE GENOMIC DNA]</scope>
    <source>
        <strain evidence="4 5">PP-F2FG21</strain>
    </source>
</reference>
<dbReference type="Proteomes" id="UP000583101">
    <property type="component" value="Unassembled WGS sequence"/>
</dbReference>
<gene>
    <name evidence="4" type="ORF">E2R65_11845</name>
    <name evidence="3" type="ORF">GGR35_001992</name>
</gene>
<evidence type="ECO:0000313" key="6">
    <source>
        <dbReference type="Proteomes" id="UP000583101"/>
    </source>
</evidence>
<evidence type="ECO:0000313" key="5">
    <source>
        <dbReference type="Proteomes" id="UP000297248"/>
    </source>
</evidence>
<dbReference type="Pfam" id="PF01548">
    <property type="entry name" value="DEDD_Tnp_IS110"/>
    <property type="match status" value="1"/>
</dbReference>
<protein>
    <submittedName>
        <fullName evidence="3 4">Transposase</fullName>
    </submittedName>
</protein>
<dbReference type="RefSeq" id="WP_134336690.1">
    <property type="nucleotide sequence ID" value="NZ_BMCZ01000002.1"/>
</dbReference>
<dbReference type="InterPro" id="IPR047650">
    <property type="entry name" value="Transpos_IS110"/>
</dbReference>
<dbReference type="PANTHER" id="PTHR33055:SF3">
    <property type="entry name" value="PUTATIVE TRANSPOSASE FOR IS117-RELATED"/>
    <property type="match status" value="1"/>
</dbReference>